<evidence type="ECO:0000256" key="1">
    <source>
        <dbReference type="ARBA" id="ARBA00004477"/>
    </source>
</evidence>
<dbReference type="PANTHER" id="PTHR12174:SF23">
    <property type="entry name" value="MINOR HISTOCOMPATIBILITY ANTIGEN H13"/>
    <property type="match status" value="1"/>
</dbReference>
<feature type="compositionally biased region" description="Basic residues" evidence="8">
    <location>
        <begin position="422"/>
        <end position="431"/>
    </location>
</feature>
<dbReference type="PANTHER" id="PTHR12174">
    <property type="entry name" value="SIGNAL PEPTIDE PEPTIDASE"/>
    <property type="match status" value="1"/>
</dbReference>
<protein>
    <recommendedName>
        <fullName evidence="12">Minor histocompatibility antigen H13</fullName>
    </recommendedName>
</protein>
<evidence type="ECO:0000313" key="11">
    <source>
        <dbReference type="Proteomes" id="UP000094065"/>
    </source>
</evidence>
<gene>
    <name evidence="10" type="ORF">L202_05634</name>
</gene>
<evidence type="ECO:0000256" key="4">
    <source>
        <dbReference type="ARBA" id="ARBA00022801"/>
    </source>
</evidence>
<name>A0A1E3HL88_9TREE</name>
<organism evidence="10 11">
    <name type="scientific">Cryptococcus amylolentus CBS 6039</name>
    <dbReference type="NCBI Taxonomy" id="1295533"/>
    <lineage>
        <taxon>Eukaryota</taxon>
        <taxon>Fungi</taxon>
        <taxon>Dikarya</taxon>
        <taxon>Basidiomycota</taxon>
        <taxon>Agaricomycotina</taxon>
        <taxon>Tremellomycetes</taxon>
        <taxon>Tremellales</taxon>
        <taxon>Cryptococcaceae</taxon>
        <taxon>Cryptococcus</taxon>
    </lineage>
</organism>
<dbReference type="GO" id="GO:0042500">
    <property type="term" value="F:aspartic endopeptidase activity, intramembrane cleaving"/>
    <property type="evidence" value="ECO:0007669"/>
    <property type="project" value="InterPro"/>
</dbReference>
<feature type="transmembrane region" description="Helical" evidence="9">
    <location>
        <begin position="248"/>
        <end position="271"/>
    </location>
</feature>
<evidence type="ECO:0000256" key="6">
    <source>
        <dbReference type="ARBA" id="ARBA00022989"/>
    </source>
</evidence>
<evidence type="ECO:0000256" key="3">
    <source>
        <dbReference type="ARBA" id="ARBA00022692"/>
    </source>
</evidence>
<dbReference type="GO" id="GO:0006465">
    <property type="term" value="P:signal peptide processing"/>
    <property type="evidence" value="ECO:0007669"/>
    <property type="project" value="TreeGrafter"/>
</dbReference>
<dbReference type="Proteomes" id="UP000094065">
    <property type="component" value="Unassembled WGS sequence"/>
</dbReference>
<dbReference type="GO" id="GO:0033619">
    <property type="term" value="P:membrane protein proteolysis"/>
    <property type="evidence" value="ECO:0007669"/>
    <property type="project" value="TreeGrafter"/>
</dbReference>
<evidence type="ECO:0000256" key="8">
    <source>
        <dbReference type="SAM" id="MobiDB-lite"/>
    </source>
</evidence>
<dbReference type="GO" id="GO:0098553">
    <property type="term" value="C:lumenal side of endoplasmic reticulum membrane"/>
    <property type="evidence" value="ECO:0007669"/>
    <property type="project" value="TreeGrafter"/>
</dbReference>
<keyword evidence="4" id="KW-0378">Hydrolase</keyword>
<evidence type="ECO:0000256" key="7">
    <source>
        <dbReference type="ARBA" id="ARBA00023136"/>
    </source>
</evidence>
<feature type="transmembrane region" description="Helical" evidence="9">
    <location>
        <begin position="6"/>
        <end position="30"/>
    </location>
</feature>
<keyword evidence="5" id="KW-0256">Endoplasmic reticulum</keyword>
<dbReference type="InterPro" id="IPR007369">
    <property type="entry name" value="Peptidase_A22B_SPP"/>
</dbReference>
<comment type="caution">
    <text evidence="10">The sequence shown here is derived from an EMBL/GenBank/DDBJ whole genome shotgun (WGS) entry which is preliminary data.</text>
</comment>
<keyword evidence="3 9" id="KW-0812">Transmembrane</keyword>
<dbReference type="GeneID" id="30156943"/>
<evidence type="ECO:0000256" key="2">
    <source>
        <dbReference type="ARBA" id="ARBA00006859"/>
    </source>
</evidence>
<comment type="similarity">
    <text evidence="2">Belongs to the peptidase A22B family.</text>
</comment>
<evidence type="ECO:0000256" key="9">
    <source>
        <dbReference type="SAM" id="Phobius"/>
    </source>
</evidence>
<dbReference type="RefSeq" id="XP_018992473.1">
    <property type="nucleotide sequence ID" value="XM_019139982.1"/>
</dbReference>
<accession>A0A1E3HL88</accession>
<comment type="subcellular location">
    <subcellularLocation>
        <location evidence="1">Endoplasmic reticulum membrane</location>
        <topology evidence="1">Multi-pass membrane protein</topology>
    </subcellularLocation>
</comment>
<evidence type="ECO:0000313" key="10">
    <source>
        <dbReference type="EMBL" id="ODN77099.1"/>
    </source>
</evidence>
<dbReference type="InterPro" id="IPR006639">
    <property type="entry name" value="Preselin/SPP"/>
</dbReference>
<dbReference type="EMBL" id="AWGJ01000008">
    <property type="protein sequence ID" value="ODN77099.1"/>
    <property type="molecule type" value="Genomic_DNA"/>
</dbReference>
<feature type="transmembrane region" description="Helical" evidence="9">
    <location>
        <begin position="292"/>
        <end position="315"/>
    </location>
</feature>
<dbReference type="GO" id="GO:0098554">
    <property type="term" value="C:cytoplasmic side of endoplasmic reticulum membrane"/>
    <property type="evidence" value="ECO:0007669"/>
    <property type="project" value="TreeGrafter"/>
</dbReference>
<keyword evidence="11" id="KW-1185">Reference proteome</keyword>
<evidence type="ECO:0008006" key="12">
    <source>
        <dbReference type="Google" id="ProtNLM"/>
    </source>
</evidence>
<feature type="transmembrane region" description="Helical" evidence="9">
    <location>
        <begin position="70"/>
        <end position="90"/>
    </location>
</feature>
<sequence length="431" mass="46818">MAQDPSLWVTGTSLGLQALVPIVIGSYKSLKTPEDTKRRLRNAQKGKIPLESDDDEDDGLEEPLTWWDSLLFPVIGSVVLLGFYGIVKYYGTEWLNKFMNAYFSIAGVFAIQSTFSTILSFLLGALGVTSTIYHVRVSSGFRQIFHLPVTLSSLFLIPVAISIPAAYIYFGKPYILSNILALSLSTETLGLLKLDSFATGFMLLGALLVYDVFWVFATPVMVTVAKTIDAPIKILSPKTSPFASPTEFSMLGLGDIVVPGLIIALCLRYDLYRYAQAHKGQNVTPKSKFGRGYFNVAALSYVLGLGVTMAAMGWSGRAQPALLYLSPACTLGPLLYAAVRGELSQLWAYSESSETPEDQKLLDSTIEAASEAAIKARAEAKAAEVEAAVAGDRLDEKVEQKVEEDDSWMNDTAGAGASETKPKKKKGNKKK</sequence>
<proteinExistence type="inferred from homology"/>
<dbReference type="AlphaFoldDB" id="A0A1E3HL88"/>
<feature type="transmembrane region" description="Helical" evidence="9">
    <location>
        <begin position="201"/>
        <end position="228"/>
    </location>
</feature>
<evidence type="ECO:0000256" key="5">
    <source>
        <dbReference type="ARBA" id="ARBA00022824"/>
    </source>
</evidence>
<dbReference type="SMART" id="SM00730">
    <property type="entry name" value="PSN"/>
    <property type="match status" value="1"/>
</dbReference>
<keyword evidence="7 9" id="KW-0472">Membrane</keyword>
<reference evidence="10 11" key="1">
    <citation type="submission" date="2016-06" db="EMBL/GenBank/DDBJ databases">
        <title>Evolution of pathogenesis and genome organization in the Tremellales.</title>
        <authorList>
            <person name="Cuomo C."/>
            <person name="Litvintseva A."/>
            <person name="Heitman J."/>
            <person name="Chen Y."/>
            <person name="Sun S."/>
            <person name="Springer D."/>
            <person name="Dromer F."/>
            <person name="Young S."/>
            <person name="Zeng Q."/>
            <person name="Chapman S."/>
            <person name="Gujja S."/>
            <person name="Saif S."/>
            <person name="Birren B."/>
        </authorList>
    </citation>
    <scope>NUCLEOTIDE SEQUENCE [LARGE SCALE GENOMIC DNA]</scope>
    <source>
        <strain evidence="10 11">CBS 6039</strain>
    </source>
</reference>
<keyword evidence="6 9" id="KW-1133">Transmembrane helix</keyword>
<dbReference type="Pfam" id="PF04258">
    <property type="entry name" value="Peptidase_A22B"/>
    <property type="match status" value="1"/>
</dbReference>
<dbReference type="STRING" id="1295533.A0A1E3HL88"/>
<feature type="transmembrane region" description="Helical" evidence="9">
    <location>
        <begin position="102"/>
        <end position="133"/>
    </location>
</feature>
<feature type="region of interest" description="Disordered" evidence="8">
    <location>
        <begin position="393"/>
        <end position="431"/>
    </location>
</feature>
<dbReference type="OrthoDB" id="29661at2759"/>
<feature type="transmembrane region" description="Helical" evidence="9">
    <location>
        <begin position="145"/>
        <end position="169"/>
    </location>
</feature>